<organism evidence="1 2">
    <name type="scientific">Microlunatus flavus</name>
    <dbReference type="NCBI Taxonomy" id="1036181"/>
    <lineage>
        <taxon>Bacteria</taxon>
        <taxon>Bacillati</taxon>
        <taxon>Actinomycetota</taxon>
        <taxon>Actinomycetes</taxon>
        <taxon>Propionibacteriales</taxon>
        <taxon>Propionibacteriaceae</taxon>
        <taxon>Microlunatus</taxon>
    </lineage>
</organism>
<gene>
    <name evidence="1" type="ORF">SAMN05421756_1058</name>
</gene>
<reference evidence="2" key="1">
    <citation type="submission" date="2016-10" db="EMBL/GenBank/DDBJ databases">
        <authorList>
            <person name="Varghese N."/>
            <person name="Submissions S."/>
        </authorList>
    </citation>
    <scope>NUCLEOTIDE SEQUENCE [LARGE SCALE GENOMIC DNA]</scope>
    <source>
        <strain evidence="2">CGMCC 4.6856</strain>
    </source>
</reference>
<dbReference type="InterPro" id="IPR007061">
    <property type="entry name" value="MST-like"/>
</dbReference>
<dbReference type="STRING" id="1036181.SAMN05421756_1058"/>
<dbReference type="SUPFAM" id="SSF109854">
    <property type="entry name" value="DinB/YfiT-like putative metalloenzymes"/>
    <property type="match status" value="1"/>
</dbReference>
<protein>
    <submittedName>
        <fullName evidence="1">Uncharacterized damage-inducible protein DinB (Forms a four-helix bundle)</fullName>
    </submittedName>
</protein>
<proteinExistence type="predicted"/>
<dbReference type="Pfam" id="PF04978">
    <property type="entry name" value="MST"/>
    <property type="match status" value="1"/>
</dbReference>
<evidence type="ECO:0000313" key="2">
    <source>
        <dbReference type="Proteomes" id="UP000198504"/>
    </source>
</evidence>
<dbReference type="AlphaFoldDB" id="A0A1H9HZ43"/>
<keyword evidence="2" id="KW-1185">Reference proteome</keyword>
<dbReference type="Gene3D" id="1.20.120.450">
    <property type="entry name" value="dinb family like domain"/>
    <property type="match status" value="1"/>
</dbReference>
<dbReference type="Proteomes" id="UP000198504">
    <property type="component" value="Unassembled WGS sequence"/>
</dbReference>
<name>A0A1H9HZ43_9ACTN</name>
<dbReference type="EMBL" id="FOFA01000005">
    <property type="protein sequence ID" value="SEQ67613.1"/>
    <property type="molecule type" value="Genomic_DNA"/>
</dbReference>
<evidence type="ECO:0000313" key="1">
    <source>
        <dbReference type="EMBL" id="SEQ67613.1"/>
    </source>
</evidence>
<accession>A0A1H9HZ43</accession>
<dbReference type="InterPro" id="IPR034660">
    <property type="entry name" value="DinB/YfiT-like"/>
</dbReference>
<sequence>MRSVGLRAPFGRGSPIMGCDHVAMTRTDLPSSWDERATLLAMLQYTRDTAAEKCRGLDDAGAHAAPLPGSPLMSIGGVVNHLRWVEHSWIENRFVDGPDLGPWTDESPDQEFVDGGRLPLTEVLEGWVEQARRTDALVADLDLDDLSATPLRSGERPTLRWVLLHLVEENARHNGHLDLLRELHDGTTGD</sequence>